<feature type="region of interest" description="Disordered" evidence="1">
    <location>
        <begin position="315"/>
        <end position="390"/>
    </location>
</feature>
<gene>
    <name evidence="3" type="ORF">A5810_000962</name>
</gene>
<dbReference type="RefSeq" id="WP_086310801.1">
    <property type="nucleotide sequence ID" value="NZ_JABTDD010000001.1"/>
</dbReference>
<evidence type="ECO:0000313" key="3">
    <source>
        <dbReference type="EMBL" id="OTN94717.1"/>
    </source>
</evidence>
<protein>
    <submittedName>
        <fullName evidence="3">Uncharacterized protein</fullName>
    </submittedName>
</protein>
<dbReference type="AlphaFoldDB" id="A0A242BGU5"/>
<dbReference type="Gene3D" id="2.170.120.40">
    <property type="entry name" value="YbbR-like domain"/>
    <property type="match status" value="2"/>
</dbReference>
<reference evidence="3 4" key="1">
    <citation type="submission" date="2017-05" db="EMBL/GenBank/DDBJ databases">
        <title>The Genome Sequence of Enterococcus faecium 7H8_DIV0219.</title>
        <authorList>
            <consortium name="The Broad Institute Genomics Platform"/>
            <consortium name="The Broad Institute Genomic Center for Infectious Diseases"/>
            <person name="Earl A."/>
            <person name="Manson A."/>
            <person name="Schwartman J."/>
            <person name="Gilmore M."/>
            <person name="Abouelleil A."/>
            <person name="Cao P."/>
            <person name="Chapman S."/>
            <person name="Cusick C."/>
            <person name="Shea T."/>
            <person name="Young S."/>
            <person name="Neafsey D."/>
            <person name="Nusbaum C."/>
            <person name="Birren B."/>
        </authorList>
    </citation>
    <scope>NUCLEOTIDE SEQUENCE [LARGE SCALE GENOMIC DNA]</scope>
    <source>
        <strain evidence="3 4">7H8_DIV0219</strain>
    </source>
</reference>
<dbReference type="EMBL" id="NGKW01000002">
    <property type="protein sequence ID" value="OTN94717.1"/>
    <property type="molecule type" value="Genomic_DNA"/>
</dbReference>
<feature type="transmembrane region" description="Helical" evidence="2">
    <location>
        <begin position="9"/>
        <end position="27"/>
    </location>
</feature>
<evidence type="ECO:0000256" key="2">
    <source>
        <dbReference type="SAM" id="Phobius"/>
    </source>
</evidence>
<evidence type="ECO:0000256" key="1">
    <source>
        <dbReference type="SAM" id="MobiDB-lite"/>
    </source>
</evidence>
<keyword evidence="2" id="KW-0812">Transmembrane</keyword>
<evidence type="ECO:0000313" key="4">
    <source>
        <dbReference type="Proteomes" id="UP000194885"/>
    </source>
</evidence>
<keyword evidence="2" id="KW-1133">Transmembrane helix</keyword>
<keyword evidence="2" id="KW-0472">Membrane</keyword>
<dbReference type="InterPro" id="IPR053154">
    <property type="entry name" value="c-di-AMP_regulator"/>
</dbReference>
<comment type="caution">
    <text evidence="3">The sequence shown here is derived from an EMBL/GenBank/DDBJ whole genome shotgun (WGS) entry which is preliminary data.</text>
</comment>
<feature type="compositionally biased region" description="Low complexity" evidence="1">
    <location>
        <begin position="318"/>
        <end position="390"/>
    </location>
</feature>
<dbReference type="PANTHER" id="PTHR37804:SF1">
    <property type="entry name" value="CDAA REGULATORY PROTEIN CDAR"/>
    <property type="match status" value="1"/>
</dbReference>
<accession>A0A242BGU5</accession>
<proteinExistence type="predicted"/>
<dbReference type="Gene3D" id="2.170.120.30">
    <property type="match status" value="1"/>
</dbReference>
<dbReference type="Pfam" id="PF07949">
    <property type="entry name" value="YbbR"/>
    <property type="match status" value="3"/>
</dbReference>
<dbReference type="Proteomes" id="UP000194885">
    <property type="component" value="Unassembled WGS sequence"/>
</dbReference>
<dbReference type="PANTHER" id="PTHR37804">
    <property type="entry name" value="CDAA REGULATORY PROTEIN CDAR"/>
    <property type="match status" value="1"/>
</dbReference>
<organism evidence="3 4">
    <name type="scientific">Enterococcus faecium</name>
    <name type="common">Streptococcus faecium</name>
    <dbReference type="NCBI Taxonomy" id="1352"/>
    <lineage>
        <taxon>Bacteria</taxon>
        <taxon>Bacillati</taxon>
        <taxon>Bacillota</taxon>
        <taxon>Bacilli</taxon>
        <taxon>Lactobacillales</taxon>
        <taxon>Enterococcaceae</taxon>
        <taxon>Enterococcus</taxon>
    </lineage>
</organism>
<sequence length="390" mass="41399">MISKERRTSILYSFIALLFSIALYFNANGQSVQNTLSGNEAYNQTVTGVPIKISYDSQRYYIHGYENTVTVKLSSANRVQLNAEANEDTRMFRITADITKLGEGTHEVPLKIQNLSSAVTAKMEPSTITVTVEKKVTKDFDVETLIPSTITPSGYELDDTSVSPKKVSITTGDKTLAEIKRVVADVDASMVTDDGINSEVPIQALNAAGEILSIISDPVQVTVKADAIKPSKTVRLYGTQQGTPAAGVESYDFSFSDLEAEVSGSSDLLASIGDSIAVPINVSGISHRTTRKIEIPVEEGLSIKPKSVSVEITPVMQTSSSSSASTSSRTQEDTNTSISTSSADSATVPSTTTSISSSSGSATSSSSTSTEETSQTSESTQMSRTNSSEN</sequence>
<name>A0A242BGU5_ENTFC</name>
<dbReference type="InterPro" id="IPR012505">
    <property type="entry name" value="YbbR"/>
</dbReference>